<feature type="transmembrane region" description="Helical" evidence="1">
    <location>
        <begin position="66"/>
        <end position="88"/>
    </location>
</feature>
<evidence type="ECO:0000313" key="3">
    <source>
        <dbReference type="Proteomes" id="UP000531251"/>
    </source>
</evidence>
<proteinExistence type="predicted"/>
<dbReference type="InterPro" id="IPR008523">
    <property type="entry name" value="DUF805"/>
</dbReference>
<comment type="caution">
    <text evidence="2">The sequence shown here is derived from an EMBL/GenBank/DDBJ whole genome shotgun (WGS) entry which is preliminary data.</text>
</comment>
<keyword evidence="1" id="KW-0812">Transmembrane</keyword>
<feature type="transmembrane region" description="Helical" evidence="1">
    <location>
        <begin position="132"/>
        <end position="153"/>
    </location>
</feature>
<evidence type="ECO:0000313" key="2">
    <source>
        <dbReference type="EMBL" id="NJB96765.1"/>
    </source>
</evidence>
<keyword evidence="1" id="KW-1133">Transmembrane helix</keyword>
<dbReference type="GO" id="GO:0016020">
    <property type="term" value="C:membrane"/>
    <property type="evidence" value="ECO:0007669"/>
    <property type="project" value="InterPro"/>
</dbReference>
<organism evidence="2 3">
    <name type="scientific">Sphingomonas trueperi</name>
    <dbReference type="NCBI Taxonomy" id="53317"/>
    <lineage>
        <taxon>Bacteria</taxon>
        <taxon>Pseudomonadati</taxon>
        <taxon>Pseudomonadota</taxon>
        <taxon>Alphaproteobacteria</taxon>
        <taxon>Sphingomonadales</taxon>
        <taxon>Sphingomonadaceae</taxon>
        <taxon>Sphingomonas</taxon>
    </lineage>
</organism>
<dbReference type="AlphaFoldDB" id="A0A7X6BC13"/>
<accession>A0A7X6BC13</accession>
<name>A0A7X6BC13_9SPHN</name>
<evidence type="ECO:0000256" key="1">
    <source>
        <dbReference type="SAM" id="Phobius"/>
    </source>
</evidence>
<sequence length="163" mass="17358">MTAASYRDGVSLRNGLRAIGQSFVFHGRSTRSELTSALILIAIGELLLFLGFHFFHPPTPLNLTVFWRRVAVEEALALALFVPLIGLIVRRLHDVGLPAIPGLLLAAIGVAGDLDRTQVAIGLHPGVPMLPLAGQVALAILAVALYWSPAIGANRFGADPRIV</sequence>
<keyword evidence="1" id="KW-0472">Membrane</keyword>
<reference evidence="2 3" key="1">
    <citation type="submission" date="2020-03" db="EMBL/GenBank/DDBJ databases">
        <title>Genomic Encyclopedia of Type Strains, Phase IV (KMG-IV): sequencing the most valuable type-strain genomes for metagenomic binning, comparative biology and taxonomic classification.</title>
        <authorList>
            <person name="Goeker M."/>
        </authorList>
    </citation>
    <scope>NUCLEOTIDE SEQUENCE [LARGE SCALE GENOMIC DNA]</scope>
    <source>
        <strain evidence="2 3">DSM 7225</strain>
    </source>
</reference>
<dbReference type="RefSeq" id="WP_241213197.1">
    <property type="nucleotide sequence ID" value="NZ_BAAADY010000005.1"/>
</dbReference>
<keyword evidence="3" id="KW-1185">Reference proteome</keyword>
<feature type="transmembrane region" description="Helical" evidence="1">
    <location>
        <begin position="95"/>
        <end position="112"/>
    </location>
</feature>
<dbReference type="EMBL" id="JAATJB010000002">
    <property type="protein sequence ID" value="NJB96765.1"/>
    <property type="molecule type" value="Genomic_DNA"/>
</dbReference>
<dbReference type="Pfam" id="PF05656">
    <property type="entry name" value="DUF805"/>
    <property type="match status" value="1"/>
</dbReference>
<feature type="transmembrane region" description="Helical" evidence="1">
    <location>
        <begin position="34"/>
        <end position="54"/>
    </location>
</feature>
<gene>
    <name evidence="2" type="ORF">GGR89_001065</name>
</gene>
<dbReference type="Proteomes" id="UP000531251">
    <property type="component" value="Unassembled WGS sequence"/>
</dbReference>
<protein>
    <submittedName>
        <fullName evidence="2">Uncharacterized membrane protein YhaH (DUF805 family)</fullName>
    </submittedName>
</protein>